<keyword evidence="2" id="KW-1185">Reference proteome</keyword>
<evidence type="ECO:0000313" key="2">
    <source>
        <dbReference type="Proteomes" id="UP000051952"/>
    </source>
</evidence>
<name>A0A0S4KKK8_BODSA</name>
<dbReference type="EMBL" id="CYKH01001840">
    <property type="protein sequence ID" value="CUI15123.1"/>
    <property type="molecule type" value="Genomic_DNA"/>
</dbReference>
<dbReference type="InterPro" id="IPR032675">
    <property type="entry name" value="LRR_dom_sf"/>
</dbReference>
<proteinExistence type="predicted"/>
<dbReference type="Gene3D" id="3.80.10.10">
    <property type="entry name" value="Ribonuclease Inhibitor"/>
    <property type="match status" value="1"/>
</dbReference>
<dbReference type="SUPFAM" id="SSF52047">
    <property type="entry name" value="RNI-like"/>
    <property type="match status" value="1"/>
</dbReference>
<dbReference type="VEuPathDB" id="TriTrypDB:BSAL_27250"/>
<evidence type="ECO:0000313" key="1">
    <source>
        <dbReference type="EMBL" id="CUI15123.1"/>
    </source>
</evidence>
<accession>A0A0S4KKK8</accession>
<reference evidence="2" key="1">
    <citation type="submission" date="2015-09" db="EMBL/GenBank/DDBJ databases">
        <authorList>
            <consortium name="Pathogen Informatics"/>
        </authorList>
    </citation>
    <scope>NUCLEOTIDE SEQUENCE [LARGE SCALE GENOMIC DNA]</scope>
    <source>
        <strain evidence="2">Lake Konstanz</strain>
    </source>
</reference>
<organism evidence="1 2">
    <name type="scientific">Bodo saltans</name>
    <name type="common">Flagellated protozoan</name>
    <dbReference type="NCBI Taxonomy" id="75058"/>
    <lineage>
        <taxon>Eukaryota</taxon>
        <taxon>Discoba</taxon>
        <taxon>Euglenozoa</taxon>
        <taxon>Kinetoplastea</taxon>
        <taxon>Metakinetoplastina</taxon>
        <taxon>Eubodonida</taxon>
        <taxon>Bodonidae</taxon>
        <taxon>Bodo</taxon>
    </lineage>
</organism>
<dbReference type="Proteomes" id="UP000051952">
    <property type="component" value="Unassembled WGS sequence"/>
</dbReference>
<dbReference type="AlphaFoldDB" id="A0A0S4KKK8"/>
<protein>
    <submittedName>
        <fullName evidence="1">Calpain-like cysteine peptidase, putative</fullName>
    </submittedName>
</protein>
<gene>
    <name evidence="1" type="ORF">BSAL_27250</name>
</gene>
<sequence length="158" mass="17659">MNDVYLAACANEKVKPNTMIVGRLNQLDSEQAAWAHVDLSRNLCGSGNGFAALMALLTAQSQHIESFDMSFTELNVQHVKKLCAVLKRATHLRSVVLHNCGLYLESVEALLTLLRHNTSILHLDITSDETLPMPNTFPHSWINRLDAQLERNRNAKPT</sequence>